<comment type="caution">
    <text evidence="2">The sequence shown here is derived from an EMBL/GenBank/DDBJ whole genome shotgun (WGS) entry which is preliminary data.</text>
</comment>
<reference evidence="2" key="1">
    <citation type="submission" date="2021-02" db="EMBL/GenBank/DDBJ databases">
        <authorList>
            <person name="Nowell W R."/>
        </authorList>
    </citation>
    <scope>NUCLEOTIDE SEQUENCE</scope>
</reference>
<organism evidence="2 4">
    <name type="scientific">Didymodactylos carnosus</name>
    <dbReference type="NCBI Taxonomy" id="1234261"/>
    <lineage>
        <taxon>Eukaryota</taxon>
        <taxon>Metazoa</taxon>
        <taxon>Spiralia</taxon>
        <taxon>Gnathifera</taxon>
        <taxon>Rotifera</taxon>
        <taxon>Eurotatoria</taxon>
        <taxon>Bdelloidea</taxon>
        <taxon>Philodinida</taxon>
        <taxon>Philodinidae</taxon>
        <taxon>Didymodactylos</taxon>
    </lineage>
</organism>
<proteinExistence type="predicted"/>
<sequence length="420" mass="48492">MRRPNVQPYSKYDVASLGKSLNSMCIMLETLDVRESKSIDLTIGFLLKPLLAMMKLTGLYYEHSSKPDKQKQNRLHLVYCIFVCFLSWSNTLRFISIFFLTNFKHKAEQYLPLLMTTLVAQLWLLLCSCSHTTFIISSYQRNKFYTIMFNYNFCKLIKCQPGISKRFKFGIYSTITLCLITILSNTLALLIAYFGPSKYMKVFQMFLTPFHQKSTITHNIPYKLFICLLHFYASAAWILPPTLFCILCLIGCSEFEKFNEYIKQEVQQSNAQERVEYWRQSHSRLIKLVHALDSTFQIYVSLALSINIVMAFLMLYIIAMMWTHRLDLDLGPLFIVMVNFWAFCSMFYVFVVSATAGVLNSVTRGSLTYLHQLPATGCSIDFNTQVLGICIGTGIEILISTDAWRQRLNSGLEGKAQYIC</sequence>
<accession>A0A815G4J1</accession>
<dbReference type="EMBL" id="CAJNOQ010014076">
    <property type="protein sequence ID" value="CAF1334340.1"/>
    <property type="molecule type" value="Genomic_DNA"/>
</dbReference>
<dbReference type="Proteomes" id="UP000663829">
    <property type="component" value="Unassembled WGS sequence"/>
</dbReference>
<dbReference type="AlphaFoldDB" id="A0A815G4J1"/>
<dbReference type="EMBL" id="CAJOBC010055089">
    <property type="protein sequence ID" value="CAF4190448.1"/>
    <property type="molecule type" value="Genomic_DNA"/>
</dbReference>
<evidence type="ECO:0000313" key="3">
    <source>
        <dbReference type="EMBL" id="CAF4190448.1"/>
    </source>
</evidence>
<feature type="transmembrane region" description="Helical" evidence="1">
    <location>
        <begin position="76"/>
        <end position="100"/>
    </location>
</feature>
<protein>
    <recommendedName>
        <fullName evidence="5">Gustatory receptor</fullName>
    </recommendedName>
</protein>
<feature type="transmembrane region" description="Helical" evidence="1">
    <location>
        <begin position="298"/>
        <end position="322"/>
    </location>
</feature>
<feature type="transmembrane region" description="Helical" evidence="1">
    <location>
        <begin position="169"/>
        <end position="195"/>
    </location>
</feature>
<evidence type="ECO:0000313" key="4">
    <source>
        <dbReference type="Proteomes" id="UP000663829"/>
    </source>
</evidence>
<keyword evidence="1" id="KW-0812">Transmembrane</keyword>
<evidence type="ECO:0008006" key="5">
    <source>
        <dbReference type="Google" id="ProtNLM"/>
    </source>
</evidence>
<feature type="transmembrane region" description="Helical" evidence="1">
    <location>
        <begin position="231"/>
        <end position="252"/>
    </location>
</feature>
<evidence type="ECO:0000256" key="1">
    <source>
        <dbReference type="SAM" id="Phobius"/>
    </source>
</evidence>
<evidence type="ECO:0000313" key="2">
    <source>
        <dbReference type="EMBL" id="CAF1334340.1"/>
    </source>
</evidence>
<name>A0A815G4J1_9BILA</name>
<keyword evidence="4" id="KW-1185">Reference proteome</keyword>
<dbReference type="Proteomes" id="UP000681722">
    <property type="component" value="Unassembled WGS sequence"/>
</dbReference>
<feature type="transmembrane region" description="Helical" evidence="1">
    <location>
        <begin position="334"/>
        <end position="359"/>
    </location>
</feature>
<feature type="transmembrane region" description="Helical" evidence="1">
    <location>
        <begin position="120"/>
        <end position="139"/>
    </location>
</feature>
<gene>
    <name evidence="2" type="ORF">GPM918_LOCUS30113</name>
    <name evidence="3" type="ORF">SRO942_LOCUS30714</name>
</gene>
<keyword evidence="1" id="KW-1133">Transmembrane helix</keyword>
<keyword evidence="1" id="KW-0472">Membrane</keyword>